<sequence length="83" mass="8268">MLAIDESTSSDWAREMRGTASIASTVMGRADSFSTSSGLSAGEIKLTSVAPSRSLPISASSGALTFSTTSASHASPISAPAST</sequence>
<evidence type="ECO:0000313" key="1">
    <source>
        <dbReference type="EMBL" id="CQD03768.1"/>
    </source>
</evidence>
<protein>
    <submittedName>
        <fullName evidence="1">Uncharacterized protein</fullName>
    </submittedName>
</protein>
<proteinExistence type="predicted"/>
<dbReference type="EMBL" id="CTEF01000001">
    <property type="protein sequence ID" value="CQD03768.1"/>
    <property type="molecule type" value="Genomic_DNA"/>
</dbReference>
<organism evidence="1 2">
    <name type="scientific">Mycolicibacterium conceptionense</name>
    <dbReference type="NCBI Taxonomy" id="451644"/>
    <lineage>
        <taxon>Bacteria</taxon>
        <taxon>Bacillati</taxon>
        <taxon>Actinomycetota</taxon>
        <taxon>Actinomycetes</taxon>
        <taxon>Mycobacteriales</taxon>
        <taxon>Mycobacteriaceae</taxon>
        <taxon>Mycolicibacterium</taxon>
    </lineage>
</organism>
<dbReference type="Proteomes" id="UP000182227">
    <property type="component" value="Unassembled WGS sequence"/>
</dbReference>
<dbReference type="AlphaFoldDB" id="A0A0U1CX61"/>
<reference evidence="1 2" key="1">
    <citation type="submission" date="2015-03" db="EMBL/GenBank/DDBJ databases">
        <authorList>
            <person name="Murphy D."/>
        </authorList>
    </citation>
    <scope>NUCLEOTIDE SEQUENCE [LARGE SCALE GENOMIC DNA]</scope>
    <source>
        <strain evidence="1 2">D16</strain>
    </source>
</reference>
<gene>
    <name evidence="1" type="ORF">BN970_00550</name>
</gene>
<accession>A0A0U1CX61</accession>
<name>A0A0U1CX61_9MYCO</name>
<evidence type="ECO:0000313" key="2">
    <source>
        <dbReference type="Proteomes" id="UP000182227"/>
    </source>
</evidence>